<dbReference type="RefSeq" id="WP_175589377.1">
    <property type="nucleotide sequence ID" value="NZ_JABWGN010000004.1"/>
</dbReference>
<keyword evidence="3 6" id="KW-0812">Transmembrane</keyword>
<feature type="transmembrane region" description="Helical" evidence="6">
    <location>
        <begin position="123"/>
        <end position="143"/>
    </location>
</feature>
<comment type="subcellular location">
    <subcellularLocation>
        <location evidence="1">Membrane</location>
        <topology evidence="1">Multi-pass membrane protein</topology>
    </subcellularLocation>
</comment>
<feature type="transmembrane region" description="Helical" evidence="6">
    <location>
        <begin position="241"/>
        <end position="260"/>
    </location>
</feature>
<evidence type="ECO:0000256" key="3">
    <source>
        <dbReference type="ARBA" id="ARBA00022692"/>
    </source>
</evidence>
<evidence type="ECO:0000313" key="8">
    <source>
        <dbReference type="EMBL" id="NUW31917.1"/>
    </source>
</evidence>
<evidence type="ECO:0000256" key="4">
    <source>
        <dbReference type="ARBA" id="ARBA00022989"/>
    </source>
</evidence>
<evidence type="ECO:0000256" key="2">
    <source>
        <dbReference type="ARBA" id="ARBA00007362"/>
    </source>
</evidence>
<comment type="similarity">
    <text evidence="2">Belongs to the EamA transporter family.</text>
</comment>
<feature type="transmembrane region" description="Helical" evidence="6">
    <location>
        <begin position="5"/>
        <end position="23"/>
    </location>
</feature>
<evidence type="ECO:0000313" key="9">
    <source>
        <dbReference type="Proteomes" id="UP000586042"/>
    </source>
</evidence>
<evidence type="ECO:0000256" key="5">
    <source>
        <dbReference type="ARBA" id="ARBA00023136"/>
    </source>
</evidence>
<feature type="transmembrane region" description="Helical" evidence="6">
    <location>
        <begin position="90"/>
        <end position="111"/>
    </location>
</feature>
<feature type="transmembrane region" description="Helical" evidence="6">
    <location>
        <begin position="210"/>
        <end position="234"/>
    </location>
</feature>
<dbReference type="PANTHER" id="PTHR32322:SF9">
    <property type="entry name" value="AMINO-ACID METABOLITE EFFLUX PUMP-RELATED"/>
    <property type="match status" value="1"/>
</dbReference>
<proteinExistence type="inferred from homology"/>
<sequence length="309" mass="31586">MNARAWGAFGAVSLLWGLPYLLLKVGVDGGLSPGFLAWARVVLGAVTLLVLVPRKAVRDAFRGRVRWLAAFAVAEVVLPFPLIAVGEQHVSSSLAATLIAAAPLFVALLALRFDVTERVTGRRLAGLLAGLAGVAALVGVDVSGRPDELLGAAAILCAAFCYAVGPMILKRRLADLDPRVSMAAVLLLSSVLLAPAAALDPPRAMPSAGVITAVVLLGVLCTAAAMVFYGMLVAEAGAGRALVITYVNPVVAVILGMALLGERPGAGMAVGLPLILLGSWLSTGRAKKPRVTVAARDGSRSCPPVPGTP</sequence>
<dbReference type="InterPro" id="IPR000620">
    <property type="entry name" value="EamA_dom"/>
</dbReference>
<dbReference type="GO" id="GO:0016020">
    <property type="term" value="C:membrane"/>
    <property type="evidence" value="ECO:0007669"/>
    <property type="project" value="UniProtKB-SubCell"/>
</dbReference>
<dbReference type="AlphaFoldDB" id="A0A7Y6I564"/>
<accession>A0A7Y6I564</accession>
<dbReference type="Pfam" id="PF00892">
    <property type="entry name" value="EamA"/>
    <property type="match status" value="2"/>
</dbReference>
<organism evidence="8 9">
    <name type="scientific">Nonomuraea montanisoli</name>
    <dbReference type="NCBI Taxonomy" id="2741721"/>
    <lineage>
        <taxon>Bacteria</taxon>
        <taxon>Bacillati</taxon>
        <taxon>Actinomycetota</taxon>
        <taxon>Actinomycetes</taxon>
        <taxon>Streptosporangiales</taxon>
        <taxon>Streptosporangiaceae</taxon>
        <taxon>Nonomuraea</taxon>
    </lineage>
</organism>
<feature type="transmembrane region" description="Helical" evidence="6">
    <location>
        <begin position="180"/>
        <end position="198"/>
    </location>
</feature>
<evidence type="ECO:0000259" key="7">
    <source>
        <dbReference type="Pfam" id="PF00892"/>
    </source>
</evidence>
<protein>
    <submittedName>
        <fullName evidence="8">DMT family transporter</fullName>
    </submittedName>
</protein>
<name>A0A7Y6I564_9ACTN</name>
<keyword evidence="5 6" id="KW-0472">Membrane</keyword>
<feature type="transmembrane region" description="Helical" evidence="6">
    <location>
        <begin position="266"/>
        <end position="283"/>
    </location>
</feature>
<dbReference type="EMBL" id="JABWGN010000004">
    <property type="protein sequence ID" value="NUW31917.1"/>
    <property type="molecule type" value="Genomic_DNA"/>
</dbReference>
<feature type="domain" description="EamA" evidence="7">
    <location>
        <begin position="150"/>
        <end position="282"/>
    </location>
</feature>
<dbReference type="PANTHER" id="PTHR32322">
    <property type="entry name" value="INNER MEMBRANE TRANSPORTER"/>
    <property type="match status" value="1"/>
</dbReference>
<dbReference type="Proteomes" id="UP000586042">
    <property type="component" value="Unassembled WGS sequence"/>
</dbReference>
<dbReference type="InterPro" id="IPR037185">
    <property type="entry name" value="EmrE-like"/>
</dbReference>
<evidence type="ECO:0000256" key="1">
    <source>
        <dbReference type="ARBA" id="ARBA00004141"/>
    </source>
</evidence>
<feature type="domain" description="EamA" evidence="7">
    <location>
        <begin position="12"/>
        <end position="137"/>
    </location>
</feature>
<feature type="transmembrane region" description="Helical" evidence="6">
    <location>
        <begin position="149"/>
        <end position="168"/>
    </location>
</feature>
<feature type="transmembrane region" description="Helical" evidence="6">
    <location>
        <begin position="35"/>
        <end position="53"/>
    </location>
</feature>
<comment type="caution">
    <text evidence="8">The sequence shown here is derived from an EMBL/GenBank/DDBJ whole genome shotgun (WGS) entry which is preliminary data.</text>
</comment>
<feature type="transmembrane region" description="Helical" evidence="6">
    <location>
        <begin position="65"/>
        <end position="84"/>
    </location>
</feature>
<dbReference type="InterPro" id="IPR050638">
    <property type="entry name" value="AA-Vitamin_Transporters"/>
</dbReference>
<dbReference type="SUPFAM" id="SSF103481">
    <property type="entry name" value="Multidrug resistance efflux transporter EmrE"/>
    <property type="match status" value="2"/>
</dbReference>
<evidence type="ECO:0000256" key="6">
    <source>
        <dbReference type="SAM" id="Phobius"/>
    </source>
</evidence>
<keyword evidence="9" id="KW-1185">Reference proteome</keyword>
<keyword evidence="4 6" id="KW-1133">Transmembrane helix</keyword>
<gene>
    <name evidence="8" type="ORF">HTZ77_10825</name>
</gene>
<reference evidence="8 9" key="1">
    <citation type="submission" date="2020-06" db="EMBL/GenBank/DDBJ databases">
        <title>Nonomuraea sp. SMC257, a novel actinomycete isolated from soil.</title>
        <authorList>
            <person name="Chanama M."/>
        </authorList>
    </citation>
    <scope>NUCLEOTIDE SEQUENCE [LARGE SCALE GENOMIC DNA]</scope>
    <source>
        <strain evidence="8 9">SMC257</strain>
    </source>
</reference>